<feature type="transmembrane region" description="Helical" evidence="5">
    <location>
        <begin position="374"/>
        <end position="393"/>
    </location>
</feature>
<feature type="compositionally biased region" description="Basic and acidic residues" evidence="4">
    <location>
        <begin position="210"/>
        <end position="225"/>
    </location>
</feature>
<comment type="cofactor">
    <cofactor evidence="1">
        <name>Mg(2+)</name>
        <dbReference type="ChEBI" id="CHEBI:18420"/>
    </cofactor>
</comment>
<proteinExistence type="predicted"/>
<reference evidence="7 8" key="2">
    <citation type="journal article" date="2023" name="Plant Pathol.">
        <title>Dismantling and reorganizing Pseudomonas marginalis sensu#lato.</title>
        <authorList>
            <person name="Sawada H."/>
            <person name="Fujikawa T."/>
            <person name="Satou M."/>
        </authorList>
    </citation>
    <scope>NUCLEOTIDE SEQUENCE [LARGE SCALE GENOMIC DNA]</scope>
    <source>
        <strain evidence="7 8">MAFF 212408</strain>
    </source>
</reference>
<evidence type="ECO:0000313" key="8">
    <source>
        <dbReference type="Proteomes" id="UP000326112"/>
    </source>
</evidence>
<keyword evidence="5" id="KW-0812">Transmembrane</keyword>
<dbReference type="Pfam" id="PF08774">
    <property type="entry name" value="VRR_NUC"/>
    <property type="match status" value="1"/>
</dbReference>
<keyword evidence="8" id="KW-1185">Reference proteome</keyword>
<dbReference type="Proteomes" id="UP000326112">
    <property type="component" value="Unassembled WGS sequence"/>
</dbReference>
<evidence type="ECO:0000256" key="2">
    <source>
        <dbReference type="ARBA" id="ARBA00022722"/>
    </source>
</evidence>
<keyword evidence="2" id="KW-0540">Nuclease</keyword>
<feature type="domain" description="VRR-NUC" evidence="6">
    <location>
        <begin position="82"/>
        <end position="206"/>
    </location>
</feature>
<reference evidence="7 8" key="1">
    <citation type="journal article" date="2020" name="Int. J. Syst. Evol. Microbiol.">
        <title>Pseudomonas kitaguniensis sp. nov., a pathogen causing bacterial rot of Welsh onion in Japan.</title>
        <authorList>
            <person name="Sawada H."/>
            <person name="Fujikawa T."/>
            <person name="Nishiwaki Y."/>
            <person name="Horita H."/>
        </authorList>
    </citation>
    <scope>NUCLEOTIDE SEQUENCE [LARGE SCALE GENOMIC DNA]</scope>
    <source>
        <strain evidence="7 8">MAFF 212408</strain>
    </source>
</reference>
<feature type="region of interest" description="Disordered" evidence="4">
    <location>
        <begin position="1"/>
        <end position="32"/>
    </location>
</feature>
<keyword evidence="5" id="KW-0472">Membrane</keyword>
<protein>
    <submittedName>
        <fullName evidence="7">VRR-NUC domain-containing protein</fullName>
    </submittedName>
</protein>
<feature type="compositionally biased region" description="Pro residues" evidence="4">
    <location>
        <begin position="248"/>
        <end position="264"/>
    </location>
</feature>
<feature type="compositionally biased region" description="Polar residues" evidence="4">
    <location>
        <begin position="1"/>
        <end position="19"/>
    </location>
</feature>
<dbReference type="SMART" id="SM00990">
    <property type="entry name" value="VRR_NUC"/>
    <property type="match status" value="1"/>
</dbReference>
<dbReference type="RefSeq" id="WP_152746645.1">
    <property type="nucleotide sequence ID" value="NZ_VUAZ01000063.1"/>
</dbReference>
<sequence length="434" mass="48964">MATVQPQTPQGCTTTSIEGTETRAKLPNPTNKPYLMEKANYAARFPRLSIKLLPNGEITEVKLKQLVMSGVIRADEYRWDFRWNYKAEVSFDMTPIPPNPPKPFLSTSLSLPGQIPDPDRRHTLTFFPMGNTKGLLRRPDVMIVKNRALRWPGLAGPDHEGVMHPDNLERVVEVKFPKDELSEEQERAYQRIAGSRDRFSVLEISDCRDKDDRERDKEYNKEHKPTGFFNPLQWPSLVPPGNSDSPSRPAPAPVPVYGPEPTPRPAHIESWTQQVQSAVESLLEEGAQGIRQLSQEVQQHLQDAATWLGTKGEWVRRESQKAWEWVSETGGQILRWTDDQLRVIWQEIQRYTDLTLEALREVNWVQLLMDIGKAVATAVVIIVIGELVVAAAIPTALLTGLLAIIEIAMQSWVVLAVILAKIATSPAPRQALNF</sequence>
<evidence type="ECO:0000256" key="4">
    <source>
        <dbReference type="SAM" id="MobiDB-lite"/>
    </source>
</evidence>
<name>A0A5N7KM86_9PSED</name>
<evidence type="ECO:0000256" key="5">
    <source>
        <dbReference type="SAM" id="Phobius"/>
    </source>
</evidence>
<comment type="caution">
    <text evidence="7">The sequence shown here is derived from an EMBL/GenBank/DDBJ whole genome shotgun (WGS) entry which is preliminary data.</text>
</comment>
<evidence type="ECO:0000313" key="7">
    <source>
        <dbReference type="EMBL" id="MPR02712.1"/>
    </source>
</evidence>
<keyword evidence="3" id="KW-0378">Hydrolase</keyword>
<feature type="region of interest" description="Disordered" evidence="4">
    <location>
        <begin position="210"/>
        <end position="265"/>
    </location>
</feature>
<gene>
    <name evidence="7" type="ORF">F0169_11925</name>
</gene>
<accession>A0A5N7KM86</accession>
<dbReference type="EMBL" id="VUAZ01000063">
    <property type="protein sequence ID" value="MPR02712.1"/>
    <property type="molecule type" value="Genomic_DNA"/>
</dbReference>
<feature type="transmembrane region" description="Helical" evidence="5">
    <location>
        <begin position="399"/>
        <end position="420"/>
    </location>
</feature>
<dbReference type="InterPro" id="IPR014883">
    <property type="entry name" value="VRR_NUC"/>
</dbReference>
<keyword evidence="5" id="KW-1133">Transmembrane helix</keyword>
<evidence type="ECO:0000259" key="6">
    <source>
        <dbReference type="SMART" id="SM00990"/>
    </source>
</evidence>
<organism evidence="7 8">
    <name type="scientific">Pseudomonas kitaguniensis</name>
    <dbReference type="NCBI Taxonomy" id="2607908"/>
    <lineage>
        <taxon>Bacteria</taxon>
        <taxon>Pseudomonadati</taxon>
        <taxon>Pseudomonadota</taxon>
        <taxon>Gammaproteobacteria</taxon>
        <taxon>Pseudomonadales</taxon>
        <taxon>Pseudomonadaceae</taxon>
        <taxon>Pseudomonas</taxon>
    </lineage>
</organism>
<evidence type="ECO:0000256" key="1">
    <source>
        <dbReference type="ARBA" id="ARBA00001946"/>
    </source>
</evidence>
<evidence type="ECO:0000256" key="3">
    <source>
        <dbReference type="ARBA" id="ARBA00022801"/>
    </source>
</evidence>